<keyword evidence="3" id="KW-1185">Reference proteome</keyword>
<protein>
    <submittedName>
        <fullName evidence="2">Uncharacterized protein</fullName>
    </submittedName>
</protein>
<gene>
    <name evidence="2" type="ORF">GLRG_07110</name>
</gene>
<dbReference type="GeneID" id="24412475"/>
<dbReference type="Proteomes" id="UP000008782">
    <property type="component" value="Unassembled WGS sequence"/>
</dbReference>
<name>E3QM78_COLGM</name>
<dbReference type="OrthoDB" id="4267316at2759"/>
<evidence type="ECO:0000256" key="1">
    <source>
        <dbReference type="SAM" id="MobiDB-lite"/>
    </source>
</evidence>
<proteinExistence type="predicted"/>
<dbReference type="RefSeq" id="XP_008095986.1">
    <property type="nucleotide sequence ID" value="XM_008097795.1"/>
</dbReference>
<dbReference type="EMBL" id="GG697358">
    <property type="protein sequence ID" value="EFQ31966.1"/>
    <property type="molecule type" value="Genomic_DNA"/>
</dbReference>
<evidence type="ECO:0000313" key="2">
    <source>
        <dbReference type="EMBL" id="EFQ31966.1"/>
    </source>
</evidence>
<organism evidence="3">
    <name type="scientific">Colletotrichum graminicola (strain M1.001 / M2 / FGSC 10212)</name>
    <name type="common">Maize anthracnose fungus</name>
    <name type="synonym">Glomerella graminicola</name>
    <dbReference type="NCBI Taxonomy" id="645133"/>
    <lineage>
        <taxon>Eukaryota</taxon>
        <taxon>Fungi</taxon>
        <taxon>Dikarya</taxon>
        <taxon>Ascomycota</taxon>
        <taxon>Pezizomycotina</taxon>
        <taxon>Sordariomycetes</taxon>
        <taxon>Hypocreomycetidae</taxon>
        <taxon>Glomerellales</taxon>
        <taxon>Glomerellaceae</taxon>
        <taxon>Colletotrichum</taxon>
        <taxon>Colletotrichum graminicola species complex</taxon>
    </lineage>
</organism>
<reference evidence="3" key="1">
    <citation type="journal article" date="2012" name="Nat. Genet.">
        <title>Lifestyle transitions in plant pathogenic Colletotrichum fungi deciphered by genome and transcriptome analyses.</title>
        <authorList>
            <person name="O'Connell R.J."/>
            <person name="Thon M.R."/>
            <person name="Hacquard S."/>
            <person name="Amyotte S.G."/>
            <person name="Kleemann J."/>
            <person name="Torres M.F."/>
            <person name="Damm U."/>
            <person name="Buiate E.A."/>
            <person name="Epstein L."/>
            <person name="Alkan N."/>
            <person name="Altmueller J."/>
            <person name="Alvarado-Balderrama L."/>
            <person name="Bauser C.A."/>
            <person name="Becker C."/>
            <person name="Birren B.W."/>
            <person name="Chen Z."/>
            <person name="Choi J."/>
            <person name="Crouch J.A."/>
            <person name="Duvick J.P."/>
            <person name="Farman M.A."/>
            <person name="Gan P."/>
            <person name="Heiman D."/>
            <person name="Henrissat B."/>
            <person name="Howard R.J."/>
            <person name="Kabbage M."/>
            <person name="Koch C."/>
            <person name="Kracher B."/>
            <person name="Kubo Y."/>
            <person name="Law A.D."/>
            <person name="Lebrun M.-H."/>
            <person name="Lee Y.-H."/>
            <person name="Miyara I."/>
            <person name="Moore N."/>
            <person name="Neumann U."/>
            <person name="Nordstroem K."/>
            <person name="Panaccione D.G."/>
            <person name="Panstruga R."/>
            <person name="Place M."/>
            <person name="Proctor R.H."/>
            <person name="Prusky D."/>
            <person name="Rech G."/>
            <person name="Reinhardt R."/>
            <person name="Rollins J.A."/>
            <person name="Rounsley S."/>
            <person name="Schardl C.L."/>
            <person name="Schwartz D.C."/>
            <person name="Shenoy N."/>
            <person name="Shirasu K."/>
            <person name="Sikhakolli U.R."/>
            <person name="Stueber K."/>
            <person name="Sukno S.A."/>
            <person name="Sweigard J.A."/>
            <person name="Takano Y."/>
            <person name="Takahara H."/>
            <person name="Trail F."/>
            <person name="van der Does H.C."/>
            <person name="Voll L.M."/>
            <person name="Will I."/>
            <person name="Young S."/>
            <person name="Zeng Q."/>
            <person name="Zhang J."/>
            <person name="Zhou S."/>
            <person name="Dickman M.B."/>
            <person name="Schulze-Lefert P."/>
            <person name="Ver Loren van Themaat E."/>
            <person name="Ma L.-J."/>
            <person name="Vaillancourt L.J."/>
        </authorList>
    </citation>
    <scope>NUCLEOTIDE SEQUENCE [LARGE SCALE GENOMIC DNA]</scope>
    <source>
        <strain evidence="3">M1.001 / M2 / FGSC 10212</strain>
    </source>
</reference>
<accession>E3QM78</accession>
<evidence type="ECO:0000313" key="3">
    <source>
        <dbReference type="Proteomes" id="UP000008782"/>
    </source>
</evidence>
<sequence>MDPTEDKTILLDHKHIYARGTRLILSPHKPLRPYGSNLYPIPEGMTEEDMMLPREEETYSLRQQVFDRRNAPRKSKNYRHDKDAEMEVTIVDMIVGSPGPGYRPGSQKLLCRVSKAPSTSPSKQEQEMPSTGQYLFLKVYDALFWHKHLEITERNIKVTILADSAFSDEFGVYHFLHQKGLTGFDHRRTGYAAIASRFYGGWKTSVTSLSDEFSKKSRQVAILALEYVDGVSLAYLFKASGPSQRTVTLYQDKPPTRSFHTNQDQRMQIVAQLLNGIVSQEYLGLDGAELHPEKVIITMKSLDKYLSKPRAVLVGYRQAILDKLRTEPAQAWAEFDKKLHPITRFSWEILEDFEGWIPAKWKPPEDDPDDTPDLDYWFVTTFGTIKRTNPDYAAFTRRKPRAVAMPEETSTASGNTGAEMKEEP</sequence>
<dbReference type="eggNOG" id="ENOG502SCK8">
    <property type="taxonomic scope" value="Eukaryota"/>
</dbReference>
<feature type="region of interest" description="Disordered" evidence="1">
    <location>
        <begin position="397"/>
        <end position="424"/>
    </location>
</feature>
<dbReference type="AlphaFoldDB" id="E3QM78"/>
<dbReference type="HOGENOM" id="CLU_038838_1_0_1"/>
<dbReference type="VEuPathDB" id="FungiDB:GLRG_07110"/>